<accession>A0A1X7VQW0</accession>
<dbReference type="PROSITE" id="PS00028">
    <property type="entry name" value="ZINC_FINGER_C2H2_1"/>
    <property type="match status" value="1"/>
</dbReference>
<dbReference type="GO" id="GO:0003723">
    <property type="term" value="F:RNA binding"/>
    <property type="evidence" value="ECO:0007669"/>
    <property type="project" value="InterPro"/>
</dbReference>
<dbReference type="InParanoid" id="A0A1X7VQW0"/>
<evidence type="ECO:0000256" key="3">
    <source>
        <dbReference type="ARBA" id="ARBA00022833"/>
    </source>
</evidence>
<keyword evidence="1" id="KW-0479">Metal-binding</keyword>
<dbReference type="OrthoDB" id="273070at2759"/>
<keyword evidence="3" id="KW-0862">Zinc</keyword>
<keyword evidence="7" id="KW-1185">Reference proteome</keyword>
<evidence type="ECO:0000259" key="5">
    <source>
        <dbReference type="PROSITE" id="PS00028"/>
    </source>
</evidence>
<dbReference type="AlphaFoldDB" id="A0A1X7VQW0"/>
<dbReference type="KEGG" id="aqu:105314688"/>
<dbReference type="InterPro" id="IPR039136">
    <property type="entry name" value="NUFIP1-like"/>
</dbReference>
<feature type="region of interest" description="Disordered" evidence="4">
    <location>
        <begin position="247"/>
        <end position="268"/>
    </location>
</feature>
<gene>
    <name evidence="6" type="primary">105314688</name>
</gene>
<dbReference type="STRING" id="400682.A0A1X7VQW0"/>
<dbReference type="Proteomes" id="UP000007879">
    <property type="component" value="Unassembled WGS sequence"/>
</dbReference>
<sequence length="323" mass="37389">MHRPRPPYVFEHPSFGPRLSPASPYHFRGHNLHHPPPQDLWWGHPYHQQFSAPPPPYCPPPLPPPPPSLFNGARGQWGGVGKGTVDKKVPHLFSCQACNREYKSQETYQEHVQGHVKCSQCDFNALPKVVKEHSVVHFLPDFLKFTTPEDTQRWRNERKKNYPTISNVAKKKQQDLERKDRRQVLDTPLYRYVSKLLGEPGPSFQGKCGGQNWKRGSGKGKWQATNKRKMNFQSESGADIEGTAMESKELGEKCNKSRRLDSNRKTKNHLTSTDVAHCQPTLLQMLLRDEIRHEHNTILQCVHYIVNHNFWDEAFTEEEDHQI</sequence>
<reference evidence="7" key="1">
    <citation type="journal article" date="2010" name="Nature">
        <title>The Amphimedon queenslandica genome and the evolution of animal complexity.</title>
        <authorList>
            <person name="Srivastava M."/>
            <person name="Simakov O."/>
            <person name="Chapman J."/>
            <person name="Fahey B."/>
            <person name="Gauthier M.E."/>
            <person name="Mitros T."/>
            <person name="Richards G.S."/>
            <person name="Conaco C."/>
            <person name="Dacre M."/>
            <person name="Hellsten U."/>
            <person name="Larroux C."/>
            <person name="Putnam N.H."/>
            <person name="Stanke M."/>
            <person name="Adamska M."/>
            <person name="Darling A."/>
            <person name="Degnan S.M."/>
            <person name="Oakley T.H."/>
            <person name="Plachetzki D.C."/>
            <person name="Zhai Y."/>
            <person name="Adamski M."/>
            <person name="Calcino A."/>
            <person name="Cummins S.F."/>
            <person name="Goodstein D.M."/>
            <person name="Harris C."/>
            <person name="Jackson D.J."/>
            <person name="Leys S.P."/>
            <person name="Shu S."/>
            <person name="Woodcroft B.J."/>
            <person name="Vervoort M."/>
            <person name="Kosik K.S."/>
            <person name="Manning G."/>
            <person name="Degnan B.M."/>
            <person name="Rokhsar D.S."/>
        </authorList>
    </citation>
    <scope>NUCLEOTIDE SEQUENCE [LARGE SCALE GENOMIC DNA]</scope>
</reference>
<feature type="domain" description="C2H2-type" evidence="5">
    <location>
        <begin position="95"/>
        <end position="115"/>
    </location>
</feature>
<protein>
    <recommendedName>
        <fullName evidence="5">C2H2-type domain-containing protein</fullName>
    </recommendedName>
</protein>
<reference evidence="6" key="2">
    <citation type="submission" date="2017-05" db="UniProtKB">
        <authorList>
            <consortium name="EnsemblMetazoa"/>
        </authorList>
    </citation>
    <scope>IDENTIFICATION</scope>
</reference>
<dbReference type="Pfam" id="PF10453">
    <property type="entry name" value="NUFIP1"/>
    <property type="match status" value="1"/>
</dbReference>
<proteinExistence type="predicted"/>
<evidence type="ECO:0000313" key="7">
    <source>
        <dbReference type="Proteomes" id="UP000007879"/>
    </source>
</evidence>
<dbReference type="GO" id="GO:0005634">
    <property type="term" value="C:nucleus"/>
    <property type="evidence" value="ECO:0007669"/>
    <property type="project" value="TreeGrafter"/>
</dbReference>
<evidence type="ECO:0000313" key="6">
    <source>
        <dbReference type="EnsemblMetazoa" id="Aqu2.1.42220_001"/>
    </source>
</evidence>
<keyword evidence="2" id="KW-0863">Zinc-finger</keyword>
<dbReference type="InterPro" id="IPR019496">
    <property type="entry name" value="NUFIP1_cons_dom"/>
</dbReference>
<feature type="compositionally biased region" description="Basic and acidic residues" evidence="4">
    <location>
        <begin position="247"/>
        <end position="264"/>
    </location>
</feature>
<name>A0A1X7VQW0_AMPQE</name>
<dbReference type="Pfam" id="PF12171">
    <property type="entry name" value="zf-C2H2_jaz"/>
    <property type="match status" value="1"/>
</dbReference>
<dbReference type="EnsemblMetazoa" id="XM_011409002.2">
    <property type="protein sequence ID" value="XP_011407304.2"/>
    <property type="gene ID" value="LOC105314688"/>
</dbReference>
<dbReference type="PANTHER" id="PTHR13309">
    <property type="entry name" value="NUCLEAR FRAGILE X MENTAL RETARDATION PROTEIN INTERACTING PROTEIN 1"/>
    <property type="match status" value="1"/>
</dbReference>
<organism evidence="6">
    <name type="scientific">Amphimedon queenslandica</name>
    <name type="common">Sponge</name>
    <dbReference type="NCBI Taxonomy" id="400682"/>
    <lineage>
        <taxon>Eukaryota</taxon>
        <taxon>Metazoa</taxon>
        <taxon>Porifera</taxon>
        <taxon>Demospongiae</taxon>
        <taxon>Heteroscleromorpha</taxon>
        <taxon>Haplosclerida</taxon>
        <taxon>Niphatidae</taxon>
        <taxon>Amphimedon</taxon>
    </lineage>
</organism>
<dbReference type="InterPro" id="IPR022755">
    <property type="entry name" value="Znf_C2H2_jaz"/>
</dbReference>
<dbReference type="EnsemblMetazoa" id="Aqu2.1.42220_001">
    <property type="protein sequence ID" value="Aqu2.1.42220_001"/>
    <property type="gene ID" value="Aqu2.1.42220"/>
</dbReference>
<evidence type="ECO:0000256" key="4">
    <source>
        <dbReference type="SAM" id="MobiDB-lite"/>
    </source>
</evidence>
<dbReference type="SMART" id="SM00355">
    <property type="entry name" value="ZnF_C2H2"/>
    <property type="match status" value="2"/>
</dbReference>
<dbReference type="InterPro" id="IPR013087">
    <property type="entry name" value="Znf_C2H2_type"/>
</dbReference>
<dbReference type="GO" id="GO:0000492">
    <property type="term" value="P:box C/D snoRNP assembly"/>
    <property type="evidence" value="ECO:0007669"/>
    <property type="project" value="TreeGrafter"/>
</dbReference>
<dbReference type="GO" id="GO:0008270">
    <property type="term" value="F:zinc ion binding"/>
    <property type="evidence" value="ECO:0007669"/>
    <property type="project" value="UniProtKB-KW"/>
</dbReference>
<evidence type="ECO:0000256" key="1">
    <source>
        <dbReference type="ARBA" id="ARBA00022723"/>
    </source>
</evidence>
<evidence type="ECO:0000256" key="2">
    <source>
        <dbReference type="ARBA" id="ARBA00022771"/>
    </source>
</evidence>
<dbReference type="PANTHER" id="PTHR13309:SF0">
    <property type="entry name" value="FMR1-INTERACTING PROTEIN NUFIP1"/>
    <property type="match status" value="1"/>
</dbReference>